<comment type="similarity">
    <text evidence="7">Belongs to the TonB-dependent receptor family.</text>
</comment>
<evidence type="ECO:0000256" key="2">
    <source>
        <dbReference type="ARBA" id="ARBA00022448"/>
    </source>
</evidence>
<dbReference type="InterPro" id="IPR008969">
    <property type="entry name" value="CarboxyPept-like_regulatory"/>
</dbReference>
<keyword evidence="2" id="KW-0813">Transport</keyword>
<keyword evidence="5 7" id="KW-0472">Membrane</keyword>
<dbReference type="Pfam" id="PF00593">
    <property type="entry name" value="TonB_dep_Rec_b-barrel"/>
    <property type="match status" value="1"/>
</dbReference>
<evidence type="ECO:0000259" key="10">
    <source>
        <dbReference type="Pfam" id="PF00593"/>
    </source>
</evidence>
<keyword evidence="6" id="KW-0998">Cell outer membrane</keyword>
<name>A0ABS5J5B9_9BACT</name>
<dbReference type="Pfam" id="PF07660">
    <property type="entry name" value="STN"/>
    <property type="match status" value="1"/>
</dbReference>
<dbReference type="InterPro" id="IPR012910">
    <property type="entry name" value="Plug_dom"/>
</dbReference>
<evidence type="ECO:0000256" key="7">
    <source>
        <dbReference type="RuleBase" id="RU003357"/>
    </source>
</evidence>
<evidence type="ECO:0000256" key="1">
    <source>
        <dbReference type="ARBA" id="ARBA00004442"/>
    </source>
</evidence>
<keyword evidence="3" id="KW-0406">Ion transport</keyword>
<keyword evidence="9" id="KW-1133">Transmembrane helix</keyword>
<dbReference type="Gene3D" id="2.170.130.10">
    <property type="entry name" value="TonB-dependent receptor, plug domain"/>
    <property type="match status" value="1"/>
</dbReference>
<comment type="caution">
    <text evidence="13">The sequence shown here is derived from an EMBL/GenBank/DDBJ whole genome shotgun (WGS) entry which is preliminary data.</text>
</comment>
<accession>A0ABS5J5B9</accession>
<evidence type="ECO:0000259" key="11">
    <source>
        <dbReference type="Pfam" id="PF07660"/>
    </source>
</evidence>
<keyword evidence="13" id="KW-0675">Receptor</keyword>
<dbReference type="SUPFAM" id="SSF49464">
    <property type="entry name" value="Carboxypeptidase regulatory domain-like"/>
    <property type="match status" value="1"/>
</dbReference>
<keyword evidence="14" id="KW-1185">Reference proteome</keyword>
<dbReference type="Proteomes" id="UP000676386">
    <property type="component" value="Unassembled WGS sequence"/>
</dbReference>
<gene>
    <name evidence="13" type="ORF">KE626_23990</name>
</gene>
<keyword evidence="3" id="KW-0410">Iron transport</keyword>
<keyword evidence="4" id="KW-0408">Iron</keyword>
<evidence type="ECO:0000313" key="14">
    <source>
        <dbReference type="Proteomes" id="UP000676386"/>
    </source>
</evidence>
<keyword evidence="7" id="KW-0798">TonB box</keyword>
<feature type="domain" description="TonB-dependent receptor-like beta-barrel" evidence="10">
    <location>
        <begin position="487"/>
        <end position="976"/>
    </location>
</feature>
<keyword evidence="9" id="KW-0812">Transmembrane</keyword>
<proteinExistence type="inferred from homology"/>
<dbReference type="PANTHER" id="PTHR40980:SF4">
    <property type="entry name" value="TONB-DEPENDENT RECEPTOR-LIKE BETA-BARREL DOMAIN-CONTAINING PROTEIN"/>
    <property type="match status" value="1"/>
</dbReference>
<evidence type="ECO:0000256" key="4">
    <source>
        <dbReference type="ARBA" id="ARBA00023004"/>
    </source>
</evidence>
<dbReference type="Pfam" id="PF07715">
    <property type="entry name" value="Plug"/>
    <property type="match status" value="1"/>
</dbReference>
<dbReference type="InterPro" id="IPR037066">
    <property type="entry name" value="Plug_dom_sf"/>
</dbReference>
<dbReference type="RefSeq" id="WP_211975549.1">
    <property type="nucleotide sequence ID" value="NZ_CBFHAM010000008.1"/>
</dbReference>
<organism evidence="13 14">
    <name type="scientific">Chitinophaga hostae</name>
    <dbReference type="NCBI Taxonomy" id="2831022"/>
    <lineage>
        <taxon>Bacteria</taxon>
        <taxon>Pseudomonadati</taxon>
        <taxon>Bacteroidota</taxon>
        <taxon>Chitinophagia</taxon>
        <taxon>Chitinophagales</taxon>
        <taxon>Chitinophagaceae</taxon>
        <taxon>Chitinophaga</taxon>
    </lineage>
</organism>
<evidence type="ECO:0000256" key="8">
    <source>
        <dbReference type="SAM" id="MobiDB-lite"/>
    </source>
</evidence>
<evidence type="ECO:0000256" key="3">
    <source>
        <dbReference type="ARBA" id="ARBA00022496"/>
    </source>
</evidence>
<dbReference type="Gene3D" id="2.40.170.20">
    <property type="entry name" value="TonB-dependent receptor, beta-barrel domain"/>
    <property type="match status" value="1"/>
</dbReference>
<feature type="domain" description="TonB-dependent receptor plug" evidence="12">
    <location>
        <begin position="236"/>
        <end position="319"/>
    </location>
</feature>
<feature type="domain" description="Secretin/TonB short N-terminal" evidence="11">
    <location>
        <begin position="77"/>
        <end position="118"/>
    </location>
</feature>
<dbReference type="InterPro" id="IPR000531">
    <property type="entry name" value="Beta-barrel_TonB"/>
</dbReference>
<dbReference type="PANTHER" id="PTHR40980">
    <property type="entry name" value="PLUG DOMAIN-CONTAINING PROTEIN"/>
    <property type="match status" value="1"/>
</dbReference>
<dbReference type="SUPFAM" id="SSF56935">
    <property type="entry name" value="Porins"/>
    <property type="match status" value="1"/>
</dbReference>
<evidence type="ECO:0000256" key="5">
    <source>
        <dbReference type="ARBA" id="ARBA00023136"/>
    </source>
</evidence>
<dbReference type="Gene3D" id="2.60.40.1120">
    <property type="entry name" value="Carboxypeptidase-like, regulatory domain"/>
    <property type="match status" value="1"/>
</dbReference>
<dbReference type="EMBL" id="JAGTXB010000014">
    <property type="protein sequence ID" value="MBS0030409.1"/>
    <property type="molecule type" value="Genomic_DNA"/>
</dbReference>
<dbReference type="Pfam" id="PF13620">
    <property type="entry name" value="CarboxypepD_reg"/>
    <property type="match status" value="1"/>
</dbReference>
<evidence type="ECO:0000256" key="6">
    <source>
        <dbReference type="ARBA" id="ARBA00023237"/>
    </source>
</evidence>
<protein>
    <submittedName>
        <fullName evidence="13">TonB-dependent receptor</fullName>
    </submittedName>
</protein>
<comment type="subcellular location">
    <subcellularLocation>
        <location evidence="1 7">Cell outer membrane</location>
    </subcellularLocation>
</comment>
<dbReference type="InterPro" id="IPR036942">
    <property type="entry name" value="Beta-barrel_TonB_sf"/>
</dbReference>
<feature type="compositionally biased region" description="Polar residues" evidence="8">
    <location>
        <begin position="578"/>
        <end position="588"/>
    </location>
</feature>
<evidence type="ECO:0000313" key="13">
    <source>
        <dbReference type="EMBL" id="MBS0030409.1"/>
    </source>
</evidence>
<dbReference type="InterPro" id="IPR011662">
    <property type="entry name" value="Secretin/TonB_short_N"/>
</dbReference>
<feature type="transmembrane region" description="Helical" evidence="9">
    <location>
        <begin position="21"/>
        <end position="41"/>
    </location>
</feature>
<feature type="region of interest" description="Disordered" evidence="8">
    <location>
        <begin position="572"/>
        <end position="593"/>
    </location>
</feature>
<sequence length="1072" mass="120389">MRNCTTNGPRKGERRSIVNTFTGRLLSCFMLIILCGNVLFAQQGAKKLDVSYNQAPLSQLIKQIETQSNYVVNVVKEDVNLLTKVTVNISSGTVPEILSAALKGTGYNFQLENDVITLHRKAREKTAAGKLTGQVLDAKNGEPVIGATVKVGAQGTATDVEGKYQLELPVGTYALQISSIGYISKKINEVIIRGETPALLNITLNAQKGTLKGVEVVASARRESIASLYLRQKNNAAISDGISAEQISRTPDKNIGEVLKRVSGIATMDNRYVVVRGLSERYNQAVMNGQVMPSTELNRKNFSFDIIPSNIVENVTVIKTLTPDRSAEFGGGLVEVNTLDIPTENFLNLSAGGSYNSKTTGKDFVSLKMDGREYWGQVSKHRELFGTLDWKSRNDIIDRYQSHSNDPAIINNNWGLYRFTAHPSQNYQLSGGRVFPDHKGGQFGVVASVSYRNTLSTQDIRMSRDGFDAQLKPGDPAGEFVGYNGKRYGFTTNVGGLFGAGYRNKRHKIGFQSLYLRTLDQQLQLGGDSVALGYYDLTTQTRLWQNQLKGEHLLGNKGIKFRWMGSYIHLDRQKPDNHQNTTGYTQVNPGDPSDYNIGEAKSSGVSAGALRWWNRALENNFTWDASLSVPFSFNAGKLPFSNTLKAGYAGWSKDRLFYVVNAATGFSSNIYTPPLSKAFSAENKVTFAFDKFGDNFHRTAALHAFYAMLDDKIGEKWRLVWGVRAEYYDLNNANANLDSAFANINSTRNTGQQFDFSAIKSREPNLRWFPSANLTYRVTPAMNLRLAYAESIIRPDLRELSYFKEYDFELGGVYQANLVRSSLLKHLDFRYEWYPAPGEVLSVSLFYKKIDYPMEIYKQGDNREYELRNNRSAKNYGIELEARKSLAFTKVPVLRNITLFGNFTRLYASVLRMTTSINELDPNNPLKIVPTDVIGAEEKRPQAGASNLMVNAGLYYDTRPVSLSVTYNYVSNRLFRPSEIYFQSLFERPMQSLDAQLAVHLLKRRMELKMNVANLLNSYSLVYWNPFSGQLDILDHKKDPTTKQLLYKRGESRIDYEARPGTTWSGTVSYRF</sequence>
<evidence type="ECO:0000256" key="9">
    <source>
        <dbReference type="SAM" id="Phobius"/>
    </source>
</evidence>
<reference evidence="13 14" key="1">
    <citation type="submission" date="2021-04" db="EMBL/GenBank/DDBJ databases">
        <title>Chitinophaga sp. nov., isolated from the rhizosphere soil.</title>
        <authorList>
            <person name="He S."/>
        </authorList>
    </citation>
    <scope>NUCLEOTIDE SEQUENCE [LARGE SCALE GENOMIC DNA]</scope>
    <source>
        <strain evidence="13 14">2R12</strain>
    </source>
</reference>
<evidence type="ECO:0000259" key="12">
    <source>
        <dbReference type="Pfam" id="PF07715"/>
    </source>
</evidence>